<comment type="caution">
    <text evidence="2">The sequence shown here is derived from an EMBL/GenBank/DDBJ whole genome shotgun (WGS) entry which is preliminary data.</text>
</comment>
<dbReference type="InParanoid" id="A0A286UQ24"/>
<feature type="compositionally biased region" description="Polar residues" evidence="1">
    <location>
        <begin position="31"/>
        <end position="41"/>
    </location>
</feature>
<gene>
    <name evidence="2" type="ORF">PNOK_0159600</name>
</gene>
<feature type="compositionally biased region" description="Basic and acidic residues" evidence="1">
    <location>
        <begin position="42"/>
        <end position="54"/>
    </location>
</feature>
<feature type="compositionally biased region" description="Basic and acidic residues" evidence="1">
    <location>
        <begin position="61"/>
        <end position="85"/>
    </location>
</feature>
<dbReference type="Proteomes" id="UP000217199">
    <property type="component" value="Unassembled WGS sequence"/>
</dbReference>
<evidence type="ECO:0000313" key="3">
    <source>
        <dbReference type="Proteomes" id="UP000217199"/>
    </source>
</evidence>
<evidence type="ECO:0000256" key="1">
    <source>
        <dbReference type="SAM" id="MobiDB-lite"/>
    </source>
</evidence>
<evidence type="ECO:0000313" key="2">
    <source>
        <dbReference type="EMBL" id="PAV21639.1"/>
    </source>
</evidence>
<sequence length="98" mass="10540">MSSNTSSGNQNSTSRRTATNIKKAGIFKQLLNDTPRPSNVSKTEHSAAAIEKKATPTSTKESAKHSHSNNKEGVKSKKANDESKWGIKGGSSDYVDFN</sequence>
<protein>
    <submittedName>
        <fullName evidence="2">Uncharacterized protein</fullName>
    </submittedName>
</protein>
<dbReference type="EMBL" id="NBII01000002">
    <property type="protein sequence ID" value="PAV21639.1"/>
    <property type="molecule type" value="Genomic_DNA"/>
</dbReference>
<proteinExistence type="predicted"/>
<reference evidence="2 3" key="1">
    <citation type="journal article" date="2017" name="Mol. Ecol.">
        <title>Comparative and population genomic landscape of Phellinus noxius: A hypervariable fungus causing root rot in trees.</title>
        <authorList>
            <person name="Chung C.L."/>
            <person name="Lee T.J."/>
            <person name="Akiba M."/>
            <person name="Lee H.H."/>
            <person name="Kuo T.H."/>
            <person name="Liu D."/>
            <person name="Ke H.M."/>
            <person name="Yokoi T."/>
            <person name="Roa M.B."/>
            <person name="Lu M.J."/>
            <person name="Chang Y.Y."/>
            <person name="Ann P.J."/>
            <person name="Tsai J.N."/>
            <person name="Chen C.Y."/>
            <person name="Tzean S.S."/>
            <person name="Ota Y."/>
            <person name="Hattori T."/>
            <person name="Sahashi N."/>
            <person name="Liou R.F."/>
            <person name="Kikuchi T."/>
            <person name="Tsai I.J."/>
        </authorList>
    </citation>
    <scope>NUCLEOTIDE SEQUENCE [LARGE SCALE GENOMIC DNA]</scope>
    <source>
        <strain evidence="2 3">FFPRI411160</strain>
    </source>
</reference>
<dbReference type="AlphaFoldDB" id="A0A286UQ24"/>
<organism evidence="2 3">
    <name type="scientific">Pyrrhoderma noxium</name>
    <dbReference type="NCBI Taxonomy" id="2282107"/>
    <lineage>
        <taxon>Eukaryota</taxon>
        <taxon>Fungi</taxon>
        <taxon>Dikarya</taxon>
        <taxon>Basidiomycota</taxon>
        <taxon>Agaricomycotina</taxon>
        <taxon>Agaricomycetes</taxon>
        <taxon>Hymenochaetales</taxon>
        <taxon>Hymenochaetaceae</taxon>
        <taxon>Pyrrhoderma</taxon>
    </lineage>
</organism>
<feature type="compositionally biased region" description="Low complexity" evidence="1">
    <location>
        <begin position="1"/>
        <end position="17"/>
    </location>
</feature>
<accession>A0A286UQ24</accession>
<feature type="region of interest" description="Disordered" evidence="1">
    <location>
        <begin position="1"/>
        <end position="98"/>
    </location>
</feature>
<keyword evidence="3" id="KW-1185">Reference proteome</keyword>
<name>A0A286UQ24_9AGAM</name>